<feature type="domain" description="HTH marR-type" evidence="1">
    <location>
        <begin position="30"/>
        <end position="164"/>
    </location>
</feature>
<keyword evidence="2" id="KW-0238">DNA-binding</keyword>
<evidence type="ECO:0000259" key="1">
    <source>
        <dbReference type="PROSITE" id="PS50995"/>
    </source>
</evidence>
<keyword evidence="3" id="KW-1185">Reference proteome</keyword>
<dbReference type="PROSITE" id="PS50995">
    <property type="entry name" value="HTH_MARR_2"/>
    <property type="match status" value="1"/>
</dbReference>
<dbReference type="PRINTS" id="PR00598">
    <property type="entry name" value="HTHMARR"/>
</dbReference>
<dbReference type="GO" id="GO:0006950">
    <property type="term" value="P:response to stress"/>
    <property type="evidence" value="ECO:0007669"/>
    <property type="project" value="TreeGrafter"/>
</dbReference>
<organism evidence="2 3">
    <name type="scientific">Bosea lathyri</name>
    <dbReference type="NCBI Taxonomy" id="1036778"/>
    <lineage>
        <taxon>Bacteria</taxon>
        <taxon>Pseudomonadati</taxon>
        <taxon>Pseudomonadota</taxon>
        <taxon>Alphaproteobacteria</taxon>
        <taxon>Hyphomicrobiales</taxon>
        <taxon>Boseaceae</taxon>
        <taxon>Bosea</taxon>
    </lineage>
</organism>
<evidence type="ECO:0000313" key="2">
    <source>
        <dbReference type="EMBL" id="SEG81971.1"/>
    </source>
</evidence>
<dbReference type="PANTHER" id="PTHR33164">
    <property type="entry name" value="TRANSCRIPTIONAL REGULATOR, MARR FAMILY"/>
    <property type="match status" value="1"/>
</dbReference>
<dbReference type="GO" id="GO:0003677">
    <property type="term" value="F:DNA binding"/>
    <property type="evidence" value="ECO:0007669"/>
    <property type="project" value="UniProtKB-KW"/>
</dbReference>
<accession>A0A1H6D9C9</accession>
<name>A0A1H6D9C9_9HYPH</name>
<dbReference type="InterPro" id="IPR000835">
    <property type="entry name" value="HTH_MarR-typ"/>
</dbReference>
<dbReference type="InterPro" id="IPR036390">
    <property type="entry name" value="WH_DNA-bd_sf"/>
</dbReference>
<dbReference type="AlphaFoldDB" id="A0A1H6D9C9"/>
<reference evidence="2 3" key="1">
    <citation type="submission" date="2016-10" db="EMBL/GenBank/DDBJ databases">
        <authorList>
            <person name="de Groot N.N."/>
        </authorList>
    </citation>
    <scope>NUCLEOTIDE SEQUENCE [LARGE SCALE GENOMIC DNA]</scope>
    <source>
        <strain evidence="2 3">DSM 26656</strain>
    </source>
</reference>
<dbReference type="EMBL" id="FNUY01000019">
    <property type="protein sequence ID" value="SEG81971.1"/>
    <property type="molecule type" value="Genomic_DNA"/>
</dbReference>
<sequence>MPEAPRPPAANVHGTKMSEEHDERFFPAVFKEVVGFHLRIAQEASFEAFGVMAGKANLKPGWYALLTILNEAGSMTPSELSKHCGRDRSTLTSTLKALSARGLIQRERKSDDQRSYEVRLTAVGFDIQRRLHAIAIEHERRLDEILGQDKDMLLTMLRRIASRI</sequence>
<dbReference type="Proteomes" id="UP000236743">
    <property type="component" value="Unassembled WGS sequence"/>
</dbReference>
<dbReference type="Pfam" id="PF01047">
    <property type="entry name" value="MarR"/>
    <property type="match status" value="1"/>
</dbReference>
<dbReference type="SUPFAM" id="SSF46785">
    <property type="entry name" value="Winged helix' DNA-binding domain"/>
    <property type="match status" value="1"/>
</dbReference>
<dbReference type="OrthoDB" id="8228089at2"/>
<dbReference type="GO" id="GO:0003700">
    <property type="term" value="F:DNA-binding transcription factor activity"/>
    <property type="evidence" value="ECO:0007669"/>
    <property type="project" value="InterPro"/>
</dbReference>
<dbReference type="Gene3D" id="1.10.10.10">
    <property type="entry name" value="Winged helix-like DNA-binding domain superfamily/Winged helix DNA-binding domain"/>
    <property type="match status" value="1"/>
</dbReference>
<dbReference type="InterPro" id="IPR039422">
    <property type="entry name" value="MarR/SlyA-like"/>
</dbReference>
<gene>
    <name evidence="2" type="ORF">SAMN04488115_11949</name>
</gene>
<dbReference type="SMART" id="SM00347">
    <property type="entry name" value="HTH_MARR"/>
    <property type="match status" value="1"/>
</dbReference>
<dbReference type="InterPro" id="IPR036388">
    <property type="entry name" value="WH-like_DNA-bd_sf"/>
</dbReference>
<proteinExistence type="predicted"/>
<protein>
    <submittedName>
        <fullName evidence="2">DNA-binding transcriptional regulator, MarR family</fullName>
    </submittedName>
</protein>
<dbReference type="PANTHER" id="PTHR33164:SF89">
    <property type="entry name" value="MARR FAMILY REGULATORY PROTEIN"/>
    <property type="match status" value="1"/>
</dbReference>
<evidence type="ECO:0000313" key="3">
    <source>
        <dbReference type="Proteomes" id="UP000236743"/>
    </source>
</evidence>
<dbReference type="RefSeq" id="WP_103875606.1">
    <property type="nucleotide sequence ID" value="NZ_FNUY01000019.1"/>
</dbReference>